<dbReference type="PANTHER" id="PTHR38097:SF2">
    <property type="entry name" value="DNA-BINDING PROTEIN STPA"/>
    <property type="match status" value="1"/>
</dbReference>
<protein>
    <submittedName>
        <fullName evidence="7">H-NS histone family protein</fullName>
    </submittedName>
</protein>
<evidence type="ECO:0000313" key="9">
    <source>
        <dbReference type="Proteomes" id="UP001162800"/>
    </source>
</evidence>
<evidence type="ECO:0000256" key="1">
    <source>
        <dbReference type="ARBA" id="ARBA00004453"/>
    </source>
</evidence>
<proteinExistence type="inferred from homology"/>
<evidence type="ECO:0000313" key="8">
    <source>
        <dbReference type="EMBL" id="UYG53636.1"/>
    </source>
</evidence>
<reference evidence="7" key="1">
    <citation type="submission" date="2022-09" db="EMBL/GenBank/DDBJ databases">
        <title>The complete genome of Acidovorax sp. 5MLIR.</title>
        <authorList>
            <person name="Liu L."/>
            <person name="Yue J."/>
            <person name="Yang F."/>
            <person name="Yuan J."/>
            <person name="Li L."/>
        </authorList>
    </citation>
    <scope>NUCLEOTIDE SEQUENCE</scope>
    <source>
        <strain evidence="7">5MLIR</strain>
        <plasmid evidence="7">unnamed1</plasmid>
    </source>
</reference>
<keyword evidence="3" id="KW-0963">Cytoplasm</keyword>
<keyword evidence="4" id="KW-0238">DNA-binding</keyword>
<dbReference type="EMBL" id="CP106882">
    <property type="protein sequence ID" value="UYG53636.1"/>
    <property type="molecule type" value="Genomic_DNA"/>
</dbReference>
<keyword evidence="9" id="KW-1185">Reference proteome</keyword>
<feature type="region of interest" description="Disordered" evidence="5">
    <location>
        <begin position="49"/>
        <end position="83"/>
    </location>
</feature>
<dbReference type="SUPFAM" id="SSF81273">
    <property type="entry name" value="H-NS histone-like proteins"/>
    <property type="match status" value="1"/>
</dbReference>
<evidence type="ECO:0000256" key="5">
    <source>
        <dbReference type="SAM" id="MobiDB-lite"/>
    </source>
</evidence>
<comment type="similarity">
    <text evidence="2">Belongs to the histone-like protein H-NS family.</text>
</comment>
<dbReference type="Gene3D" id="4.10.430.30">
    <property type="match status" value="1"/>
</dbReference>
<dbReference type="PANTHER" id="PTHR38097">
    <property type="match status" value="1"/>
</dbReference>
<dbReference type="SMART" id="SM00528">
    <property type="entry name" value="HNS"/>
    <property type="match status" value="1"/>
</dbReference>
<evidence type="ECO:0000256" key="3">
    <source>
        <dbReference type="ARBA" id="ARBA00022490"/>
    </source>
</evidence>
<dbReference type="RefSeq" id="WP_231044817.1">
    <property type="nucleotide sequence ID" value="NZ_CP106882.1"/>
</dbReference>
<sequence>MPSYKELLEQRNQLENQIKEARDKELADAIDQVRSLVSEFELTEQDVFPPARSKRPGTAGSKVAPKYKNPQTGETWTGRGKAPKWIAKETDREKFAI</sequence>
<feature type="domain" description="DNA-binding protein H-NS-like C-terminal" evidence="6">
    <location>
        <begin position="57"/>
        <end position="97"/>
    </location>
</feature>
<comment type="subcellular location">
    <subcellularLocation>
        <location evidence="1">Cytoplasm</location>
        <location evidence="1">Nucleoid</location>
    </subcellularLocation>
</comment>
<organism evidence="7 9">
    <name type="scientific">Comamonas endophytica</name>
    <dbReference type="NCBI Taxonomy" id="2949090"/>
    <lineage>
        <taxon>Bacteria</taxon>
        <taxon>Pseudomonadati</taxon>
        <taxon>Pseudomonadota</taxon>
        <taxon>Betaproteobacteria</taxon>
        <taxon>Burkholderiales</taxon>
        <taxon>Comamonadaceae</taxon>
        <taxon>Comamonas</taxon>
    </lineage>
</organism>
<evidence type="ECO:0000313" key="7">
    <source>
        <dbReference type="EMBL" id="UYG53589.1"/>
    </source>
</evidence>
<dbReference type="Pfam" id="PF00816">
    <property type="entry name" value="Histone_HNS"/>
    <property type="match status" value="1"/>
</dbReference>
<name>A0ABY6GF11_9BURK</name>
<gene>
    <name evidence="8" type="ORF">M9799_16975</name>
    <name evidence="7" type="ORF">M9799_19710</name>
</gene>
<geneLocation type="plasmid" evidence="7 9">
    <name>unnamed1</name>
</geneLocation>
<accession>A0ABY6GF11</accession>
<evidence type="ECO:0000256" key="2">
    <source>
        <dbReference type="ARBA" id="ARBA00010610"/>
    </source>
</evidence>
<keyword evidence="7" id="KW-0614">Plasmid</keyword>
<evidence type="ECO:0000259" key="6">
    <source>
        <dbReference type="SMART" id="SM00528"/>
    </source>
</evidence>
<dbReference type="EMBL" id="CP106882">
    <property type="protein sequence ID" value="UYG53589.1"/>
    <property type="molecule type" value="Genomic_DNA"/>
</dbReference>
<dbReference type="InterPro" id="IPR027444">
    <property type="entry name" value="H-NS_C_dom"/>
</dbReference>
<evidence type="ECO:0000256" key="4">
    <source>
        <dbReference type="ARBA" id="ARBA00023125"/>
    </source>
</evidence>
<dbReference type="Proteomes" id="UP001162800">
    <property type="component" value="Plasmid unnamed1"/>
</dbReference>